<accession>A0A4Y6Q397</accession>
<proteinExistence type="predicted"/>
<dbReference type="EMBL" id="CP041186">
    <property type="protein sequence ID" value="QDG54475.1"/>
    <property type="molecule type" value="Genomic_DNA"/>
</dbReference>
<dbReference type="SUPFAM" id="SSF48452">
    <property type="entry name" value="TPR-like"/>
    <property type="match status" value="1"/>
</dbReference>
<feature type="region of interest" description="Disordered" evidence="2">
    <location>
        <begin position="22"/>
        <end position="43"/>
    </location>
</feature>
<feature type="repeat" description="TPR" evidence="1">
    <location>
        <begin position="230"/>
        <end position="263"/>
    </location>
</feature>
<keyword evidence="3" id="KW-0472">Membrane</keyword>
<dbReference type="SMART" id="SM00028">
    <property type="entry name" value="TPR"/>
    <property type="match status" value="2"/>
</dbReference>
<dbReference type="InterPro" id="IPR011990">
    <property type="entry name" value="TPR-like_helical_dom_sf"/>
</dbReference>
<feature type="repeat" description="TPR" evidence="1">
    <location>
        <begin position="195"/>
        <end position="228"/>
    </location>
</feature>
<sequence length="276" mass="29853">MTKEALRTRRLRRTYMAIKIRKRTDGEEPEAEAPEGQAGAPAASDPVLEATMRGASWVEQNRNLVIGGVIAAVVAIIGVWVGTAYIEGQEVKASSTLSPALWDYAAPVEGSEELDLIKQAEEVDPPAEVFASETERWQAIYDKADKSLSAKGSGALAQTARLTKAAAANRLGKPDEAVELYKAYLGGETDEAMLPVVYLGLATAHSAKGNVDEAAANFDKLVEVDASYEGLAMYQKAQVLEAAGKTDKAKELYHEILESDPETPYRDEIERRLALL</sequence>
<dbReference type="AlphaFoldDB" id="A0A4Y6Q397"/>
<evidence type="ECO:0000259" key="4">
    <source>
        <dbReference type="Pfam" id="PF09976"/>
    </source>
</evidence>
<accession>A0A5B8YH50</accession>
<evidence type="ECO:0000313" key="6">
    <source>
        <dbReference type="Proteomes" id="UP000315995"/>
    </source>
</evidence>
<keyword evidence="3" id="KW-0812">Transmembrane</keyword>
<dbReference type="Proteomes" id="UP000315995">
    <property type="component" value="Chromosome"/>
</dbReference>
<dbReference type="InterPro" id="IPR019734">
    <property type="entry name" value="TPR_rpt"/>
</dbReference>
<organism evidence="5 6">
    <name type="scientific">Persicimonas caeni</name>
    <dbReference type="NCBI Taxonomy" id="2292766"/>
    <lineage>
        <taxon>Bacteria</taxon>
        <taxon>Deltaproteobacteria</taxon>
        <taxon>Bradymonadales</taxon>
        <taxon>Bradymonadaceae</taxon>
        <taxon>Persicimonas</taxon>
    </lineage>
</organism>
<keyword evidence="1" id="KW-0802">TPR repeat</keyword>
<name>A0A4Y6Q397_PERCE</name>
<dbReference type="InterPro" id="IPR018704">
    <property type="entry name" value="SecYEG/CpoB_TPR"/>
</dbReference>
<feature type="transmembrane region" description="Helical" evidence="3">
    <location>
        <begin position="64"/>
        <end position="86"/>
    </location>
</feature>
<dbReference type="OrthoDB" id="5508426at2"/>
<feature type="compositionally biased region" description="Low complexity" evidence="2">
    <location>
        <begin position="34"/>
        <end position="43"/>
    </location>
</feature>
<evidence type="ECO:0000256" key="1">
    <source>
        <dbReference type="PROSITE-ProRule" id="PRU00339"/>
    </source>
</evidence>
<dbReference type="Pfam" id="PF09976">
    <property type="entry name" value="TPR_21"/>
    <property type="match status" value="1"/>
</dbReference>
<evidence type="ECO:0000256" key="2">
    <source>
        <dbReference type="SAM" id="MobiDB-lite"/>
    </source>
</evidence>
<keyword evidence="3" id="KW-1133">Transmembrane helix</keyword>
<gene>
    <name evidence="5" type="ORF">FIV42_28140</name>
</gene>
<feature type="domain" description="Ancillary SecYEG translocon subunit/Cell division coordinator CpoB TPR" evidence="4">
    <location>
        <begin position="56"/>
        <end position="263"/>
    </location>
</feature>
<dbReference type="Gene3D" id="1.25.40.10">
    <property type="entry name" value="Tetratricopeptide repeat domain"/>
    <property type="match status" value="1"/>
</dbReference>
<keyword evidence="6" id="KW-1185">Reference proteome</keyword>
<dbReference type="PROSITE" id="PS50005">
    <property type="entry name" value="TPR"/>
    <property type="match status" value="2"/>
</dbReference>
<evidence type="ECO:0000256" key="3">
    <source>
        <dbReference type="SAM" id="Phobius"/>
    </source>
</evidence>
<reference evidence="5 6" key="1">
    <citation type="submission" date="2019-06" db="EMBL/GenBank/DDBJ databases">
        <title>Persicimonas caeni gen. nov., sp. nov., a predatory bacterium isolated from solar saltern.</title>
        <authorList>
            <person name="Wang S."/>
        </authorList>
    </citation>
    <scope>NUCLEOTIDE SEQUENCE [LARGE SCALE GENOMIC DNA]</scope>
    <source>
        <strain evidence="5 6">YN101</strain>
    </source>
</reference>
<protein>
    <submittedName>
        <fullName evidence="5">Tetratricopeptide repeat protein</fullName>
    </submittedName>
</protein>
<evidence type="ECO:0000313" key="5">
    <source>
        <dbReference type="EMBL" id="QDG54475.1"/>
    </source>
</evidence>